<dbReference type="KEGG" id="mmir:HLA87_01815"/>
<dbReference type="Proteomes" id="UP000500686">
    <property type="component" value="Chromosome"/>
</dbReference>
<dbReference type="EMBL" id="CP053096">
    <property type="protein sequence ID" value="QJR43519.1"/>
    <property type="molecule type" value="Genomic_DNA"/>
</dbReference>
<gene>
    <name evidence="1" type="ORF">HLA87_01815</name>
</gene>
<dbReference type="AlphaFoldDB" id="A0A6M4JBQ3"/>
<organism evidence="1 2">
    <name type="scientific">Mycoplasma miroungigenitalium</name>
    <dbReference type="NCBI Taxonomy" id="754515"/>
    <lineage>
        <taxon>Bacteria</taxon>
        <taxon>Bacillati</taxon>
        <taxon>Mycoplasmatota</taxon>
        <taxon>Mollicutes</taxon>
        <taxon>Mycoplasmataceae</taxon>
        <taxon>Mycoplasma</taxon>
    </lineage>
</organism>
<dbReference type="NCBIfam" id="NF045996">
    <property type="entry name" value="MAG0920_fam"/>
    <property type="match status" value="1"/>
</dbReference>
<protein>
    <submittedName>
        <fullName evidence="1">Uncharacterized protein</fullName>
    </submittedName>
</protein>
<sequence length="116" mass="14131">MVKKQIDIWNNQNNYIEIERNKKIDLDDYERFKNVILNETFTLGFSTVINHIENFVKIKYTKETKSFYNNGNLDSDELIYFLLFDYDKTKINSSYYTYEHYIQLIDEISMLNIKQI</sequence>
<keyword evidence="2" id="KW-1185">Reference proteome</keyword>
<proteinExistence type="predicted"/>
<accession>A0A6M4JBQ3</accession>
<name>A0A6M4JBQ3_9MOLU</name>
<evidence type="ECO:0000313" key="2">
    <source>
        <dbReference type="Proteomes" id="UP000500686"/>
    </source>
</evidence>
<evidence type="ECO:0000313" key="1">
    <source>
        <dbReference type="EMBL" id="QJR43519.1"/>
    </source>
</evidence>
<reference evidence="1 2" key="1">
    <citation type="submission" date="2020-05" db="EMBL/GenBank/DDBJ databases">
        <title>Novel Mycoplasma species detected in Mirounga angustirostris (northern elephant seal) from the USA.</title>
        <authorList>
            <person name="Volokhov D.V."/>
        </authorList>
    </citation>
    <scope>NUCLEOTIDE SEQUENCE [LARGE SCALE GENOMIC DNA]</scope>
    <source>
        <strain evidence="1 2">Mirounga ES2806-GEN</strain>
    </source>
</reference>